<dbReference type="Pfam" id="PF03592">
    <property type="entry name" value="Terminase_2"/>
    <property type="match status" value="1"/>
</dbReference>
<proteinExistence type="predicted"/>
<dbReference type="InterPro" id="IPR038713">
    <property type="entry name" value="Terminase_Gp1_N_sf"/>
</dbReference>
<organism evidence="3">
    <name type="scientific">uncultured Caudovirales phage</name>
    <dbReference type="NCBI Taxonomy" id="2100421"/>
    <lineage>
        <taxon>Viruses</taxon>
        <taxon>Duplodnaviria</taxon>
        <taxon>Heunggongvirae</taxon>
        <taxon>Uroviricota</taxon>
        <taxon>Caudoviricetes</taxon>
        <taxon>Peduoviridae</taxon>
        <taxon>Maltschvirus</taxon>
        <taxon>Maltschvirus maltsch</taxon>
    </lineage>
</organism>
<evidence type="ECO:0000313" key="3">
    <source>
        <dbReference type="EMBL" id="CAB4139717.1"/>
    </source>
</evidence>
<dbReference type="Gene3D" id="1.10.10.1400">
    <property type="entry name" value="Terminase, small subunit, N-terminal DNA-binding domain, HTH motif"/>
    <property type="match status" value="1"/>
</dbReference>
<sequence length="193" mass="21128">MTKKNKNNLLTTRQLTFCDEYLIDLNATQAAIRAGYSGPHVRKTASDLLAKPDISDEIAKRMQDRERRTEITQDKVLSELAKIAFFDIRKIVDASGRLLQIKELNDQTAGAIVSIDISKNGNEEFGGNEILKLRFADKRAALVDIGKHLGMFKDKVEITGDGGGPINVTTVDPKKISTSALAEILAAKDAATD</sequence>
<dbReference type="GO" id="GO:0051276">
    <property type="term" value="P:chromosome organization"/>
    <property type="evidence" value="ECO:0007669"/>
    <property type="project" value="InterPro"/>
</dbReference>
<accession>A0A6J5M2W1</accession>
<dbReference type="EMBL" id="LR796365">
    <property type="protein sequence ID" value="CAB4139717.1"/>
    <property type="molecule type" value="Genomic_DNA"/>
</dbReference>
<dbReference type="InterPro" id="IPR005335">
    <property type="entry name" value="Terminase_ssu"/>
</dbReference>
<keyword evidence="1" id="KW-1188">Viral release from host cell</keyword>
<evidence type="ECO:0000256" key="2">
    <source>
        <dbReference type="ARBA" id="ARBA00023219"/>
    </source>
</evidence>
<dbReference type="InterPro" id="IPR052404">
    <property type="entry name" value="SPP1-like_terminase"/>
</dbReference>
<reference evidence="3" key="1">
    <citation type="submission" date="2020-04" db="EMBL/GenBank/DDBJ databases">
        <authorList>
            <person name="Chiriac C."/>
            <person name="Salcher M."/>
            <person name="Ghai R."/>
            <person name="Kavagutti S V."/>
        </authorList>
    </citation>
    <scope>NUCLEOTIDE SEQUENCE</scope>
</reference>
<name>A0A6J5M2W1_9CAUD</name>
<keyword evidence="2" id="KW-0231">Viral genome packaging</keyword>
<dbReference type="PANTHER" id="PTHR41328:SF2">
    <property type="entry name" value="TERMINASE SMALL SUBUNIT"/>
    <property type="match status" value="1"/>
</dbReference>
<protein>
    <submittedName>
        <fullName evidence="3">Terminase small subunit</fullName>
    </submittedName>
</protein>
<evidence type="ECO:0000313" key="4">
    <source>
        <dbReference type="EMBL" id="CAB4218314.1"/>
    </source>
</evidence>
<dbReference type="EMBL" id="LR797466">
    <property type="protein sequence ID" value="CAB4218314.1"/>
    <property type="molecule type" value="Genomic_DNA"/>
</dbReference>
<evidence type="ECO:0000256" key="1">
    <source>
        <dbReference type="ARBA" id="ARBA00022612"/>
    </source>
</evidence>
<dbReference type="PANTHER" id="PTHR41328">
    <property type="entry name" value="TERMINASE SMALL SUBUNIT-RELATED"/>
    <property type="match status" value="1"/>
</dbReference>
<gene>
    <name evidence="4" type="ORF">UFOVP1607_13</name>
    <name evidence="3" type="ORF">UFOVP352_49</name>
</gene>